<accession>A0AAV4PBZ3</accession>
<sequence>MSDPGGMQRVPLFIDAQVGKLWRRGSASSHTFYLCVNLKTFRDSAQTFADAHYRASHQKGEMIGLIKHKKFNKHLLDQKSLSNQIHTASRKLYLKADKIQDLIYLNLKINFCIMASYQDDSTDDEMGVNLQLAQRLSINKNDHGTSSKNPSAGKAFKQINNYQRRNRMQDYQSSSSSSLDTQSDSLVLEGSSGYPHNKKRQNGDKNMEQFSTSKRTCFSDRLLRSPEWNIDDDTPEVMHFSGKLIDSTPKYLFPDKTYEDHLNVISDGEDSDFKSQRHLTDKNISRGTEKNCKSLKNNLPKTSRIKSMYEGQPSGSNGVNIIDSTSDDDSRNIIQNGALKGGKQSSFLFGKKQWNRIVLESDSDEDDSKVDYRSCPVIFTSSDSDDCIPTDKIHKKKLKSVPKKPVNPLSSRSSPKYDSNGVSEGTWPVRLSNYADSPNKHSNSASKKSANILLPSGNSHQSDSNYASEGNWQTRLNDIDSNEQFDTSLPSTSGCRSKNLSSKHKSHKTSSNRALKTFNSASNNIEPAFSHDDALDRNDSNSHALHYRNLTSLPPRNTRIHKHAGINKHQATHTPNTMVMNPMVVLEPGLFANNRRSNRLTGTSLPLPVHFSVRDGSSRERSAVQNPLATRSLRRYNTRKSSRGRSINGACSRDTKNNISIYPDFHAESSDNEFFTANSYSDNESNTESLNGLRMNAIQVSPPSQRQGSHSDTVNVESSEDEISVIFSSAAHERIPEQRRTRTLGRRYGRGSRGYRLSGHDSVSLSPDPVEQVRQVEDDERYARILQAQFDAETDPTYLPPCVLSPGSSFGYVSRDSFSSDDSLDQVAQQRRSNYDTISNLHGYLRLSRHPFSPMFHSSSGNRGRNRRILDFESRLFNLSSIEDSYEAFLGLDLDVESRGLMKAEINRLPTRKYVNASGASSSTAADVPHKRVELNKECQVCLNDYENGDVLRILPCFHEFHTPCIDPWLKINQTCPVCRVTVNLHE</sequence>
<gene>
    <name evidence="7" type="primary">rnf44</name>
    <name evidence="7" type="ORF">CEXT_82461</name>
</gene>
<feature type="domain" description="RING-type" evidence="6">
    <location>
        <begin position="939"/>
        <end position="980"/>
    </location>
</feature>
<evidence type="ECO:0000256" key="2">
    <source>
        <dbReference type="ARBA" id="ARBA00022771"/>
    </source>
</evidence>
<dbReference type="Gene3D" id="3.30.40.10">
    <property type="entry name" value="Zinc/RING finger domain, C3HC4 (zinc finger)"/>
    <property type="match status" value="1"/>
</dbReference>
<feature type="compositionally biased region" description="Low complexity" evidence="5">
    <location>
        <begin position="440"/>
        <end position="451"/>
    </location>
</feature>
<dbReference type="AlphaFoldDB" id="A0AAV4PBZ3"/>
<dbReference type="GO" id="GO:0045893">
    <property type="term" value="P:positive regulation of DNA-templated transcription"/>
    <property type="evidence" value="ECO:0007669"/>
    <property type="project" value="TreeGrafter"/>
</dbReference>
<dbReference type="Proteomes" id="UP001054945">
    <property type="component" value="Unassembled WGS sequence"/>
</dbReference>
<evidence type="ECO:0000313" key="7">
    <source>
        <dbReference type="EMBL" id="GIX93681.1"/>
    </source>
</evidence>
<proteinExistence type="predicted"/>
<evidence type="ECO:0000256" key="3">
    <source>
        <dbReference type="ARBA" id="ARBA00022833"/>
    </source>
</evidence>
<dbReference type="InterPro" id="IPR051834">
    <property type="entry name" value="RING_finger_E3_ligase"/>
</dbReference>
<dbReference type="EMBL" id="BPLR01004287">
    <property type="protein sequence ID" value="GIX93681.1"/>
    <property type="molecule type" value="Genomic_DNA"/>
</dbReference>
<dbReference type="GO" id="GO:0005634">
    <property type="term" value="C:nucleus"/>
    <property type="evidence" value="ECO:0007669"/>
    <property type="project" value="TreeGrafter"/>
</dbReference>
<feature type="compositionally biased region" description="Polar residues" evidence="5">
    <location>
        <begin position="456"/>
        <end position="468"/>
    </location>
</feature>
<dbReference type="PROSITE" id="PS50089">
    <property type="entry name" value="ZF_RING_2"/>
    <property type="match status" value="1"/>
</dbReference>
<dbReference type="InterPro" id="IPR013083">
    <property type="entry name" value="Znf_RING/FYVE/PHD"/>
</dbReference>
<keyword evidence="2 4" id="KW-0863">Zinc-finger</keyword>
<comment type="caution">
    <text evidence="7">The sequence shown here is derived from an EMBL/GenBank/DDBJ whole genome shotgun (WGS) entry which is preliminary data.</text>
</comment>
<reference evidence="7 8" key="1">
    <citation type="submission" date="2021-06" db="EMBL/GenBank/DDBJ databases">
        <title>Caerostris extrusa draft genome.</title>
        <authorList>
            <person name="Kono N."/>
            <person name="Arakawa K."/>
        </authorList>
    </citation>
    <scope>NUCLEOTIDE SEQUENCE [LARGE SCALE GENOMIC DNA]</scope>
</reference>
<dbReference type="PANTHER" id="PTHR45931:SF15">
    <property type="entry name" value="SI:CH211-59O9.10"/>
    <property type="match status" value="1"/>
</dbReference>
<feature type="compositionally biased region" description="Low complexity" evidence="5">
    <location>
        <begin position="169"/>
        <end position="188"/>
    </location>
</feature>
<feature type="compositionally biased region" description="Polar residues" evidence="5">
    <location>
        <begin position="412"/>
        <end position="423"/>
    </location>
</feature>
<dbReference type="GO" id="GO:0006511">
    <property type="term" value="P:ubiquitin-dependent protein catabolic process"/>
    <property type="evidence" value="ECO:0007669"/>
    <property type="project" value="TreeGrafter"/>
</dbReference>
<evidence type="ECO:0000313" key="8">
    <source>
        <dbReference type="Proteomes" id="UP001054945"/>
    </source>
</evidence>
<feature type="region of interest" description="Disordered" evidence="5">
    <location>
        <begin position="396"/>
        <end position="468"/>
    </location>
</feature>
<dbReference type="SMART" id="SM00184">
    <property type="entry name" value="RING"/>
    <property type="match status" value="1"/>
</dbReference>
<keyword evidence="1" id="KW-0479">Metal-binding</keyword>
<dbReference type="PANTHER" id="PTHR45931">
    <property type="entry name" value="SI:CH211-59O9.10"/>
    <property type="match status" value="1"/>
</dbReference>
<evidence type="ECO:0000256" key="1">
    <source>
        <dbReference type="ARBA" id="ARBA00022723"/>
    </source>
</evidence>
<dbReference type="GO" id="GO:0016567">
    <property type="term" value="P:protein ubiquitination"/>
    <property type="evidence" value="ECO:0007669"/>
    <property type="project" value="TreeGrafter"/>
</dbReference>
<dbReference type="InterPro" id="IPR001841">
    <property type="entry name" value="Znf_RING"/>
</dbReference>
<feature type="compositionally biased region" description="Basic residues" evidence="5">
    <location>
        <begin position="501"/>
        <end position="510"/>
    </location>
</feature>
<dbReference type="GO" id="GO:0061630">
    <property type="term" value="F:ubiquitin protein ligase activity"/>
    <property type="evidence" value="ECO:0007669"/>
    <property type="project" value="TreeGrafter"/>
</dbReference>
<dbReference type="FunFam" id="3.30.40.10:FF:000388">
    <property type="entry name" value="Putative RING zinc finger domain superfamily protein"/>
    <property type="match status" value="1"/>
</dbReference>
<feature type="compositionally biased region" description="Polar residues" evidence="5">
    <location>
        <begin position="313"/>
        <end position="324"/>
    </location>
</feature>
<protein>
    <submittedName>
        <fullName evidence="7">RING finger protein 44</fullName>
    </submittedName>
</protein>
<keyword evidence="3" id="KW-0862">Zinc</keyword>
<dbReference type="SUPFAM" id="SSF57850">
    <property type="entry name" value="RING/U-box"/>
    <property type="match status" value="1"/>
</dbReference>
<keyword evidence="8" id="KW-1185">Reference proteome</keyword>
<name>A0AAV4PBZ3_CAEEX</name>
<evidence type="ECO:0000256" key="4">
    <source>
        <dbReference type="PROSITE-ProRule" id="PRU00175"/>
    </source>
</evidence>
<feature type="region of interest" description="Disordered" evidence="5">
    <location>
        <begin position="306"/>
        <end position="328"/>
    </location>
</feature>
<feature type="region of interest" description="Disordered" evidence="5">
    <location>
        <begin position="748"/>
        <end position="769"/>
    </location>
</feature>
<feature type="region of interest" description="Disordered" evidence="5">
    <location>
        <begin position="167"/>
        <end position="211"/>
    </location>
</feature>
<feature type="region of interest" description="Disordered" evidence="5">
    <location>
        <begin position="482"/>
        <end position="513"/>
    </location>
</feature>
<evidence type="ECO:0000259" key="6">
    <source>
        <dbReference type="PROSITE" id="PS50089"/>
    </source>
</evidence>
<dbReference type="GO" id="GO:0008270">
    <property type="term" value="F:zinc ion binding"/>
    <property type="evidence" value="ECO:0007669"/>
    <property type="project" value="UniProtKB-KW"/>
</dbReference>
<dbReference type="CDD" id="cd16472">
    <property type="entry name" value="RING-H2_RNF38-like"/>
    <property type="match status" value="1"/>
</dbReference>
<feature type="compositionally biased region" description="Polar residues" evidence="5">
    <location>
        <begin position="482"/>
        <end position="496"/>
    </location>
</feature>
<evidence type="ECO:0000256" key="5">
    <source>
        <dbReference type="SAM" id="MobiDB-lite"/>
    </source>
</evidence>
<organism evidence="7 8">
    <name type="scientific">Caerostris extrusa</name>
    <name type="common">Bark spider</name>
    <name type="synonym">Caerostris bankana</name>
    <dbReference type="NCBI Taxonomy" id="172846"/>
    <lineage>
        <taxon>Eukaryota</taxon>
        <taxon>Metazoa</taxon>
        <taxon>Ecdysozoa</taxon>
        <taxon>Arthropoda</taxon>
        <taxon>Chelicerata</taxon>
        <taxon>Arachnida</taxon>
        <taxon>Araneae</taxon>
        <taxon>Araneomorphae</taxon>
        <taxon>Entelegynae</taxon>
        <taxon>Araneoidea</taxon>
        <taxon>Araneidae</taxon>
        <taxon>Caerostris</taxon>
    </lineage>
</organism>
<dbReference type="Pfam" id="PF13639">
    <property type="entry name" value="zf-RING_2"/>
    <property type="match status" value="1"/>
</dbReference>